<evidence type="ECO:0000256" key="1">
    <source>
        <dbReference type="SAM" id="Phobius"/>
    </source>
</evidence>
<protein>
    <submittedName>
        <fullName evidence="3">Abortive phage infection protein</fullName>
    </submittedName>
</protein>
<feature type="transmembrane region" description="Helical" evidence="1">
    <location>
        <begin position="17"/>
        <end position="35"/>
    </location>
</feature>
<dbReference type="AlphaFoldDB" id="A0A0D7X4M0"/>
<feature type="transmembrane region" description="Helical" evidence="1">
    <location>
        <begin position="378"/>
        <end position="398"/>
    </location>
</feature>
<feature type="transmembrane region" description="Helical" evidence="1">
    <location>
        <begin position="527"/>
        <end position="547"/>
    </location>
</feature>
<dbReference type="InterPro" id="IPR003675">
    <property type="entry name" value="Rce1/LyrA-like_dom"/>
</dbReference>
<evidence type="ECO:0000313" key="4">
    <source>
        <dbReference type="Proteomes" id="UP000032534"/>
    </source>
</evidence>
<sequence length="576" mass="64509">MNPIGKPVVLTANFKRLGLLGAIGLICFFVFQLLIPSFSNPNPEALANAKVISKQEAVIHALDFARSELSYTELRSKEPLVTYQAETDLYGYLSREKLLQQYDRTWKKSYPYETFRVDLPEPSSKSKLQIHVDLSTGKVVSFKRITSSTSYTQADISTDEQARSRLVRAAEGDMTLDAKEQAATAWVKRFGFKPSDLKLATTEGAGGLKYTVDDKKIGSSVLTLAFTFEDGDVRSFTQSFSAPSSYTDYVKKQTYWANWMTYAGYALLSMVLGILAIVYASLTRRHTSFVRGIVLSIVYFAASMAGTFNMLPMLQAEAGGRGALIFLMILQVVVSFVMAVAIYFSLVGGDGLMRKVGLNAWPRAKEPGYGLYVLRSMYVGYLWAFILLGVQSILFFVLERTLNTFSTTDATQSPYNMAYPWLLPIMAWMAGIGEEAVYRLFGIPMVKKIVRNTFVACLITTLIWALGHTLYPIYPVISRPIELTFLGLLFSFVFLRYGFIAAMFSHIIFDSILMGLSVMTLGDSVNLFAGIFWIVLPAIVAYIMYWFSPKKPNRVMFEPIKKEEPYSTTPPPEGQL</sequence>
<keyword evidence="1" id="KW-1133">Transmembrane helix</keyword>
<dbReference type="Pfam" id="PF02517">
    <property type="entry name" value="Rce1-like"/>
    <property type="match status" value="1"/>
</dbReference>
<dbReference type="GO" id="GO:0080120">
    <property type="term" value="P:CAAX-box protein maturation"/>
    <property type="evidence" value="ECO:0007669"/>
    <property type="project" value="UniProtKB-ARBA"/>
</dbReference>
<organism evidence="3 4">
    <name type="scientific">Paenibacillus terrae</name>
    <dbReference type="NCBI Taxonomy" id="159743"/>
    <lineage>
        <taxon>Bacteria</taxon>
        <taxon>Bacillati</taxon>
        <taxon>Bacillota</taxon>
        <taxon>Bacilli</taxon>
        <taxon>Bacillales</taxon>
        <taxon>Paenibacillaceae</taxon>
        <taxon>Paenibacillus</taxon>
    </lineage>
</organism>
<name>A0A0D7X4M0_9BACL</name>
<dbReference type="RefSeq" id="WP_044645476.1">
    <property type="nucleotide sequence ID" value="NZ_JTHP01000009.1"/>
</dbReference>
<comment type="caution">
    <text evidence="3">The sequence shown here is derived from an EMBL/GenBank/DDBJ whole genome shotgun (WGS) entry which is preliminary data.</text>
</comment>
<keyword evidence="1" id="KW-0472">Membrane</keyword>
<reference evidence="3 4" key="1">
    <citation type="submission" date="2014-11" db="EMBL/GenBank/DDBJ databases">
        <title>Draft Genome Sequences of Paenibacillus polymyxa NRRL B-30509 and Paenibacillus terrae NRRL B-30644, Strains from a Poultry Environment that Produce Tridecaptin A and Paenicidins.</title>
        <authorList>
            <person name="van Belkum M.J."/>
            <person name="Lohans C.T."/>
            <person name="Vederas J.C."/>
        </authorList>
    </citation>
    <scope>NUCLEOTIDE SEQUENCE [LARGE SCALE GENOMIC DNA]</scope>
    <source>
        <strain evidence="3 4">NRRL B-30644</strain>
    </source>
</reference>
<keyword evidence="1" id="KW-0812">Transmembrane</keyword>
<proteinExistence type="predicted"/>
<dbReference type="GO" id="GO:0004175">
    <property type="term" value="F:endopeptidase activity"/>
    <property type="evidence" value="ECO:0007669"/>
    <property type="project" value="UniProtKB-ARBA"/>
</dbReference>
<feature type="transmembrane region" description="Helical" evidence="1">
    <location>
        <begin position="323"/>
        <end position="346"/>
    </location>
</feature>
<evidence type="ECO:0000259" key="2">
    <source>
        <dbReference type="Pfam" id="PF02517"/>
    </source>
</evidence>
<keyword evidence="4" id="KW-1185">Reference proteome</keyword>
<feature type="domain" description="CAAX prenyl protease 2/Lysostaphin resistance protein A-like" evidence="2">
    <location>
        <begin position="420"/>
        <end position="511"/>
    </location>
</feature>
<dbReference type="Proteomes" id="UP000032534">
    <property type="component" value="Unassembled WGS sequence"/>
</dbReference>
<feature type="transmembrane region" description="Helical" evidence="1">
    <location>
        <begin position="259"/>
        <end position="282"/>
    </location>
</feature>
<feature type="transmembrane region" description="Helical" evidence="1">
    <location>
        <begin position="289"/>
        <end position="311"/>
    </location>
</feature>
<accession>A0A0D7X4M0</accession>
<feature type="transmembrane region" description="Helical" evidence="1">
    <location>
        <begin position="453"/>
        <end position="471"/>
    </location>
</feature>
<evidence type="ECO:0000313" key="3">
    <source>
        <dbReference type="EMBL" id="KJD46331.1"/>
    </source>
</evidence>
<dbReference type="PATRIC" id="fig|159743.3.peg.1565"/>
<dbReference type="OrthoDB" id="2675631at2"/>
<feature type="transmembrane region" description="Helical" evidence="1">
    <location>
        <begin position="418"/>
        <end position="441"/>
    </location>
</feature>
<gene>
    <name evidence="3" type="ORF">QD47_07145</name>
</gene>
<dbReference type="EMBL" id="JTHP01000009">
    <property type="protein sequence ID" value="KJD46331.1"/>
    <property type="molecule type" value="Genomic_DNA"/>
</dbReference>